<name>A0A1I1JVS6_9SPHI</name>
<feature type="domain" description="Sialidase" evidence="4">
    <location>
        <begin position="339"/>
        <end position="537"/>
    </location>
</feature>
<organism evidence="5 6">
    <name type="scientific">Parapedobacter composti</name>
    <dbReference type="NCBI Taxonomy" id="623281"/>
    <lineage>
        <taxon>Bacteria</taxon>
        <taxon>Pseudomonadati</taxon>
        <taxon>Bacteroidota</taxon>
        <taxon>Sphingobacteriia</taxon>
        <taxon>Sphingobacteriales</taxon>
        <taxon>Sphingobacteriaceae</taxon>
        <taxon>Parapedobacter</taxon>
    </lineage>
</organism>
<dbReference type="EC" id="3.2.1.18" evidence="3"/>
<dbReference type="GO" id="GO:0009313">
    <property type="term" value="P:oligosaccharide catabolic process"/>
    <property type="evidence" value="ECO:0007669"/>
    <property type="project" value="TreeGrafter"/>
</dbReference>
<dbReference type="Gene3D" id="2.120.10.10">
    <property type="match status" value="1"/>
</dbReference>
<comment type="catalytic activity">
    <reaction evidence="1">
        <text>Hydrolysis of alpha-(2-&gt;3)-, alpha-(2-&gt;6)-, alpha-(2-&gt;8)- glycosidic linkages of terminal sialic acid residues in oligosaccharides, glycoproteins, glycolipids, colominic acid and synthetic substrates.</text>
        <dbReference type="EC" id="3.2.1.18"/>
    </reaction>
</comment>
<dbReference type="EMBL" id="FOLL01000013">
    <property type="protein sequence ID" value="SFC52072.1"/>
    <property type="molecule type" value="Genomic_DNA"/>
</dbReference>
<dbReference type="PANTHER" id="PTHR10628:SF30">
    <property type="entry name" value="EXO-ALPHA-SIALIDASE"/>
    <property type="match status" value="1"/>
</dbReference>
<dbReference type="OrthoDB" id="41724at2"/>
<gene>
    <name evidence="5" type="ORF">SAMN05421747_11357</name>
</gene>
<dbReference type="Pfam" id="PF13088">
    <property type="entry name" value="BNR_2"/>
    <property type="match status" value="1"/>
</dbReference>
<dbReference type="InterPro" id="IPR036278">
    <property type="entry name" value="Sialidase_sf"/>
</dbReference>
<dbReference type="SUPFAM" id="SSF50939">
    <property type="entry name" value="Sialidases"/>
    <property type="match status" value="1"/>
</dbReference>
<dbReference type="PANTHER" id="PTHR10628">
    <property type="entry name" value="SIALIDASE"/>
    <property type="match status" value="1"/>
</dbReference>
<dbReference type="GO" id="GO:0005737">
    <property type="term" value="C:cytoplasm"/>
    <property type="evidence" value="ECO:0007669"/>
    <property type="project" value="TreeGrafter"/>
</dbReference>
<dbReference type="InterPro" id="IPR011040">
    <property type="entry name" value="Sialidase"/>
</dbReference>
<dbReference type="Proteomes" id="UP000199577">
    <property type="component" value="Unassembled WGS sequence"/>
</dbReference>
<dbReference type="GO" id="GO:0016020">
    <property type="term" value="C:membrane"/>
    <property type="evidence" value="ECO:0007669"/>
    <property type="project" value="TreeGrafter"/>
</dbReference>
<evidence type="ECO:0000256" key="1">
    <source>
        <dbReference type="ARBA" id="ARBA00000427"/>
    </source>
</evidence>
<protein>
    <recommendedName>
        <fullName evidence="3">exo-alpha-sialidase</fullName>
        <ecNumber evidence="3">3.2.1.18</ecNumber>
    </recommendedName>
</protein>
<reference evidence="5 6" key="1">
    <citation type="submission" date="2016-10" db="EMBL/GenBank/DDBJ databases">
        <authorList>
            <person name="de Groot N.N."/>
        </authorList>
    </citation>
    <scope>NUCLEOTIDE SEQUENCE [LARGE SCALE GENOMIC DNA]</scope>
    <source>
        <strain evidence="5 6">DSM 22900</strain>
    </source>
</reference>
<dbReference type="GO" id="GO:0006689">
    <property type="term" value="P:ganglioside catabolic process"/>
    <property type="evidence" value="ECO:0007669"/>
    <property type="project" value="TreeGrafter"/>
</dbReference>
<accession>A0A1I1JVS6</accession>
<proteinExistence type="inferred from homology"/>
<dbReference type="STRING" id="623281.SAMN05421747_11357"/>
<evidence type="ECO:0000259" key="4">
    <source>
        <dbReference type="Pfam" id="PF13088"/>
    </source>
</evidence>
<evidence type="ECO:0000313" key="6">
    <source>
        <dbReference type="Proteomes" id="UP000199577"/>
    </source>
</evidence>
<dbReference type="GO" id="GO:0004308">
    <property type="term" value="F:exo-alpha-sialidase activity"/>
    <property type="evidence" value="ECO:0007669"/>
    <property type="project" value="UniProtKB-EC"/>
</dbReference>
<dbReference type="AlphaFoldDB" id="A0A1I1JVS6"/>
<evidence type="ECO:0000256" key="2">
    <source>
        <dbReference type="ARBA" id="ARBA00009348"/>
    </source>
</evidence>
<evidence type="ECO:0000256" key="3">
    <source>
        <dbReference type="ARBA" id="ARBA00012733"/>
    </source>
</evidence>
<keyword evidence="6" id="KW-1185">Reference proteome</keyword>
<dbReference type="CDD" id="cd15482">
    <property type="entry name" value="Sialidase_non-viral"/>
    <property type="match status" value="1"/>
</dbReference>
<sequence>MNKQMNMEILSGRKDKYTAHGRTLLGVWSFFLALVTLFSGCYKEQHFGFPGPFEEEQRMPDSLPFPFDENREAGVWLMRNGEPNYDKILFKGYTDFFAAGDTLSWVKEPNGMRLIPHRNYYPITNADHFGGNPNSFQFNWVHSKYFVPVGPGKSFYMYTRLTVGTFAGTAFGLFLGVNWETGQNFVLGMDGASAIAPMFFVDLYGTTASVDPNQGWPTVNEVIVPGIPADIEVVIHDALFYVKVNGTLCFQFKLPGDLFYFTPQIRPWRNFITVHDYYIESSDAFTVDYAMHEYEQGYNRIQAPALALAANGDLLLFAEGRSNPRSAAERIAQQTMPAGDTDIIMRRSSSQGTSWDESIAVIAGQGSDQTYAFPQVVTTSEGRIVLHYSALPGHVQNNSYVFDASQQRVYQVVSADNGQTWSAPVEITDQLVTNTGYVRSGPGHGIELRSAAYRNRLVMPLVYGGTQVRAALSDDGGQSWRLSQPIAGNNRLSGAVIELDDSRLMMVLGHTNTTPRNRLVAYSSDGGETWTAPVNISAVVGTGDFGHMFHAAAVKSGDGSVHLITPTNRESDSQTYNGPAYGVTPMIFSSTDGGQSFGQGAPLFNRMAYRTYAAPIGAMDAVALADGTVIIVGEGGIESPREGIVVYRK</sequence>
<comment type="similarity">
    <text evidence="2">Belongs to the glycosyl hydrolase 33 family.</text>
</comment>
<evidence type="ECO:0000313" key="5">
    <source>
        <dbReference type="EMBL" id="SFC52072.1"/>
    </source>
</evidence>
<dbReference type="InterPro" id="IPR026856">
    <property type="entry name" value="Sialidase_fam"/>
</dbReference>